<evidence type="ECO:0000313" key="2">
    <source>
        <dbReference type="EMBL" id="GHD15768.1"/>
    </source>
</evidence>
<dbReference type="AlphaFoldDB" id="A0A918X7A1"/>
<protein>
    <submittedName>
        <fullName evidence="2">Glyoxalase</fullName>
    </submittedName>
</protein>
<comment type="caution">
    <text evidence="2">The sequence shown here is derived from an EMBL/GenBank/DDBJ whole genome shotgun (WGS) entry which is preliminary data.</text>
</comment>
<dbReference type="InterPro" id="IPR029068">
    <property type="entry name" value="Glyas_Bleomycin-R_OHBP_Dase"/>
</dbReference>
<dbReference type="InterPro" id="IPR037523">
    <property type="entry name" value="VOC_core"/>
</dbReference>
<dbReference type="InterPro" id="IPR041581">
    <property type="entry name" value="Glyoxalase_6"/>
</dbReference>
<dbReference type="RefSeq" id="WP_017578096.1">
    <property type="nucleotide sequence ID" value="NZ_BMXL01000001.1"/>
</dbReference>
<proteinExistence type="predicted"/>
<dbReference type="PROSITE" id="PS51819">
    <property type="entry name" value="VOC"/>
    <property type="match status" value="1"/>
</dbReference>
<organism evidence="2 3">
    <name type="scientific">Nocardiopsis kunsanensis</name>
    <dbReference type="NCBI Taxonomy" id="141693"/>
    <lineage>
        <taxon>Bacteria</taxon>
        <taxon>Bacillati</taxon>
        <taxon>Actinomycetota</taxon>
        <taxon>Actinomycetes</taxon>
        <taxon>Streptosporangiales</taxon>
        <taxon>Nocardiopsidaceae</taxon>
        <taxon>Nocardiopsis</taxon>
    </lineage>
</organism>
<dbReference type="PANTHER" id="PTHR35908">
    <property type="entry name" value="HYPOTHETICAL FUSION PROTEIN"/>
    <property type="match status" value="1"/>
</dbReference>
<dbReference type="Gene3D" id="3.10.180.10">
    <property type="entry name" value="2,3-Dihydroxybiphenyl 1,2-Dioxygenase, domain 1"/>
    <property type="match status" value="1"/>
</dbReference>
<sequence length="117" mass="13341">MRMNYVLDTSDLRESARFWSAALGFRAAERDDSPYLTLSDPEGRFPPLLLQEVSEPKQGKNRMHIDLHVEDARAETERLTGLGARVRHPFFEEDGYLLVVLADPEGNEFCVIEPLHA</sequence>
<feature type="domain" description="VOC" evidence="1">
    <location>
        <begin position="1"/>
        <end position="114"/>
    </location>
</feature>
<name>A0A918X7A1_9ACTN</name>
<gene>
    <name evidence="2" type="ORF">GCM10007147_03520</name>
</gene>
<dbReference type="EMBL" id="BMXL01000001">
    <property type="protein sequence ID" value="GHD15768.1"/>
    <property type="molecule type" value="Genomic_DNA"/>
</dbReference>
<keyword evidence="3" id="KW-1185">Reference proteome</keyword>
<dbReference type="PANTHER" id="PTHR35908:SF1">
    <property type="entry name" value="CONSERVED PROTEIN"/>
    <property type="match status" value="1"/>
</dbReference>
<reference evidence="2 3" key="1">
    <citation type="journal article" date="2014" name="Int. J. Syst. Evol. Microbiol.">
        <title>Complete genome sequence of Corynebacterium casei LMG S-19264T (=DSM 44701T), isolated from a smear-ripened cheese.</title>
        <authorList>
            <consortium name="US DOE Joint Genome Institute (JGI-PGF)"/>
            <person name="Walter F."/>
            <person name="Albersmeier A."/>
            <person name="Kalinowski J."/>
            <person name="Ruckert C."/>
        </authorList>
    </citation>
    <scope>NUCLEOTIDE SEQUENCE [LARGE SCALE GENOMIC DNA]</scope>
    <source>
        <strain evidence="2 3">KCTC 19473</strain>
    </source>
</reference>
<evidence type="ECO:0000313" key="3">
    <source>
        <dbReference type="Proteomes" id="UP000654947"/>
    </source>
</evidence>
<dbReference type="Pfam" id="PF18029">
    <property type="entry name" value="Glyoxalase_6"/>
    <property type="match status" value="1"/>
</dbReference>
<dbReference type="CDD" id="cd06587">
    <property type="entry name" value="VOC"/>
    <property type="match status" value="1"/>
</dbReference>
<dbReference type="Proteomes" id="UP000654947">
    <property type="component" value="Unassembled WGS sequence"/>
</dbReference>
<dbReference type="SUPFAM" id="SSF54593">
    <property type="entry name" value="Glyoxalase/Bleomycin resistance protein/Dihydroxybiphenyl dioxygenase"/>
    <property type="match status" value="1"/>
</dbReference>
<evidence type="ECO:0000259" key="1">
    <source>
        <dbReference type="PROSITE" id="PS51819"/>
    </source>
</evidence>
<accession>A0A918X7A1</accession>